<evidence type="ECO:0000256" key="1">
    <source>
        <dbReference type="SAM" id="Phobius"/>
    </source>
</evidence>
<dbReference type="AlphaFoldDB" id="A0A2K9PPA0"/>
<gene>
    <name evidence="2" type="ORF">C1H87_09195</name>
</gene>
<keyword evidence="3" id="KW-1185">Reference proteome</keyword>
<evidence type="ECO:0000313" key="3">
    <source>
        <dbReference type="Proteomes" id="UP000235826"/>
    </source>
</evidence>
<proteinExistence type="predicted"/>
<accession>A0A2K9PPA0</accession>
<evidence type="ECO:0000313" key="2">
    <source>
        <dbReference type="EMBL" id="AUP78866.1"/>
    </source>
</evidence>
<keyword evidence="1" id="KW-0812">Transmembrane</keyword>
<dbReference type="KEGG" id="fek:C1H87_09195"/>
<reference evidence="2 3" key="1">
    <citation type="submission" date="2018-01" db="EMBL/GenBank/DDBJ databases">
        <title>Complete genome sequence of Flavivirga eckloniae ECD14 isolated from seaweed Ecklonia cava.</title>
        <authorList>
            <person name="Lee J.H."/>
            <person name="Baik K.S."/>
            <person name="Seong C.N."/>
        </authorList>
    </citation>
    <scope>NUCLEOTIDE SEQUENCE [LARGE SCALE GENOMIC DNA]</scope>
    <source>
        <strain evidence="2 3">ECD14</strain>
    </source>
</reference>
<dbReference type="EMBL" id="CP025791">
    <property type="protein sequence ID" value="AUP78866.1"/>
    <property type="molecule type" value="Genomic_DNA"/>
</dbReference>
<name>A0A2K9PPA0_9FLAO</name>
<keyword evidence="1" id="KW-0472">Membrane</keyword>
<keyword evidence="1" id="KW-1133">Transmembrane helix</keyword>
<feature type="transmembrane region" description="Helical" evidence="1">
    <location>
        <begin position="14"/>
        <end position="32"/>
    </location>
</feature>
<sequence>MPHNLKSTNSIKSLFLKNFIIAMSFLYILSPLQTQLYKLLHKISHHLALENHHEEKHTETSHHHHHDHIFLSKFSLSEKHHHDEKEHATHHTHEFLSFLSSIFDTDSQKNDTEKHLLDNKLDKHILPEKRIGQKQFSLVMSSIIWFYEARIISRELDVNIPPPKTTLT</sequence>
<dbReference type="Proteomes" id="UP000235826">
    <property type="component" value="Chromosome"/>
</dbReference>
<protein>
    <submittedName>
        <fullName evidence="2">Uncharacterized protein</fullName>
    </submittedName>
</protein>
<organism evidence="2 3">
    <name type="scientific">Flavivirga eckloniae</name>
    <dbReference type="NCBI Taxonomy" id="1803846"/>
    <lineage>
        <taxon>Bacteria</taxon>
        <taxon>Pseudomonadati</taxon>
        <taxon>Bacteroidota</taxon>
        <taxon>Flavobacteriia</taxon>
        <taxon>Flavobacteriales</taxon>
        <taxon>Flavobacteriaceae</taxon>
        <taxon>Flavivirga</taxon>
    </lineage>
</organism>